<dbReference type="AlphaFoldDB" id="A0A0S3RWC2"/>
<evidence type="ECO:0000313" key="1">
    <source>
        <dbReference type="EMBL" id="BAT84845.1"/>
    </source>
</evidence>
<dbReference type="PANTHER" id="PTHR46148:SF60">
    <property type="entry name" value="CHROMO DOMAIN-CONTAINING PROTEIN"/>
    <property type="match status" value="1"/>
</dbReference>
<evidence type="ECO:0008006" key="3">
    <source>
        <dbReference type="Google" id="ProtNLM"/>
    </source>
</evidence>
<dbReference type="PANTHER" id="PTHR46148">
    <property type="entry name" value="CHROMO DOMAIN-CONTAINING PROTEIN"/>
    <property type="match status" value="1"/>
</dbReference>
<protein>
    <recommendedName>
        <fullName evidence="3">Chromo domain-containing protein</fullName>
    </recommendedName>
</protein>
<evidence type="ECO:0000313" key="2">
    <source>
        <dbReference type="Proteomes" id="UP000291084"/>
    </source>
</evidence>
<accession>A0A0S3RWC2</accession>
<dbReference type="Proteomes" id="UP000291084">
    <property type="component" value="Chromosome 4"/>
</dbReference>
<keyword evidence="2" id="KW-1185">Reference proteome</keyword>
<gene>
    <name evidence="1" type="primary">Vigan.04G230800</name>
    <name evidence="1" type="ORF">VIGAN_04230800</name>
</gene>
<dbReference type="OrthoDB" id="1633836at2759"/>
<proteinExistence type="predicted"/>
<sequence>MALPPQLAKLHSVFHVSQLRKYVHDPSHILEVEDIQIREDLSVEVQPVCIEDTKTKELRRKTINLVRVVWDRKTGDSTWELEDDVKHSYPHLFL</sequence>
<reference evidence="1 2" key="1">
    <citation type="journal article" date="2015" name="Sci. Rep.">
        <title>The power of single molecule real-time sequencing technology in the de novo assembly of a eukaryotic genome.</title>
        <authorList>
            <person name="Sakai H."/>
            <person name="Naito K."/>
            <person name="Ogiso-Tanaka E."/>
            <person name="Takahashi Y."/>
            <person name="Iseki K."/>
            <person name="Muto C."/>
            <person name="Satou K."/>
            <person name="Teruya K."/>
            <person name="Shiroma A."/>
            <person name="Shimoji M."/>
            <person name="Hirano T."/>
            <person name="Itoh T."/>
            <person name="Kaga A."/>
            <person name="Tomooka N."/>
        </authorList>
    </citation>
    <scope>NUCLEOTIDE SEQUENCE [LARGE SCALE GENOMIC DNA]</scope>
    <source>
        <strain evidence="2">cv. Shumari</strain>
    </source>
</reference>
<name>A0A0S3RWC2_PHAAN</name>
<organism evidence="1 2">
    <name type="scientific">Vigna angularis var. angularis</name>
    <dbReference type="NCBI Taxonomy" id="157739"/>
    <lineage>
        <taxon>Eukaryota</taxon>
        <taxon>Viridiplantae</taxon>
        <taxon>Streptophyta</taxon>
        <taxon>Embryophyta</taxon>
        <taxon>Tracheophyta</taxon>
        <taxon>Spermatophyta</taxon>
        <taxon>Magnoliopsida</taxon>
        <taxon>eudicotyledons</taxon>
        <taxon>Gunneridae</taxon>
        <taxon>Pentapetalae</taxon>
        <taxon>rosids</taxon>
        <taxon>fabids</taxon>
        <taxon>Fabales</taxon>
        <taxon>Fabaceae</taxon>
        <taxon>Papilionoideae</taxon>
        <taxon>50 kb inversion clade</taxon>
        <taxon>NPAAA clade</taxon>
        <taxon>indigoferoid/millettioid clade</taxon>
        <taxon>Phaseoleae</taxon>
        <taxon>Vigna</taxon>
    </lineage>
</organism>
<dbReference type="EMBL" id="AP015037">
    <property type="protein sequence ID" value="BAT84845.1"/>
    <property type="molecule type" value="Genomic_DNA"/>
</dbReference>